<evidence type="ECO:0000313" key="1">
    <source>
        <dbReference type="EMBL" id="MBX54347.1"/>
    </source>
</evidence>
<organism evidence="1">
    <name type="scientific">Rhizophora mucronata</name>
    <name type="common">Asiatic mangrove</name>
    <dbReference type="NCBI Taxonomy" id="61149"/>
    <lineage>
        <taxon>Eukaryota</taxon>
        <taxon>Viridiplantae</taxon>
        <taxon>Streptophyta</taxon>
        <taxon>Embryophyta</taxon>
        <taxon>Tracheophyta</taxon>
        <taxon>Spermatophyta</taxon>
        <taxon>Magnoliopsida</taxon>
        <taxon>eudicotyledons</taxon>
        <taxon>Gunneridae</taxon>
        <taxon>Pentapetalae</taxon>
        <taxon>rosids</taxon>
        <taxon>fabids</taxon>
        <taxon>Malpighiales</taxon>
        <taxon>Rhizophoraceae</taxon>
        <taxon>Rhizophora</taxon>
    </lineage>
</organism>
<reference evidence="1" key="1">
    <citation type="submission" date="2018-02" db="EMBL/GenBank/DDBJ databases">
        <title>Rhizophora mucronata_Transcriptome.</title>
        <authorList>
            <person name="Meera S.P."/>
            <person name="Sreeshan A."/>
            <person name="Augustine A."/>
        </authorList>
    </citation>
    <scope>NUCLEOTIDE SEQUENCE</scope>
    <source>
        <tissue evidence="1">Leaf</tissue>
    </source>
</reference>
<protein>
    <submittedName>
        <fullName evidence="1">Uncharacterized protein</fullName>
    </submittedName>
</protein>
<dbReference type="EMBL" id="GGEC01073863">
    <property type="protein sequence ID" value="MBX54347.1"/>
    <property type="molecule type" value="Transcribed_RNA"/>
</dbReference>
<name>A0A2P2PI38_RHIMU</name>
<sequence>MEDPPAVQKQ</sequence>
<accession>A0A2P2PI38</accession>
<proteinExistence type="predicted"/>